<comment type="similarity">
    <text evidence="1">Belongs to the glycosyltransferase 2 family. WaaE/KdtX subfamily.</text>
</comment>
<dbReference type="InterPro" id="IPR001173">
    <property type="entry name" value="Glyco_trans_2-like"/>
</dbReference>
<sequence length="262" mass="31028">MEKITAIIPTFNEEVHIKAAIESVLWCDEIIVVDSFSTDKTVEIVKSFPQVRLLQREYEHSASQKNWTIPQASNPWIFLLDADERPTPELVEEIKGVLKTGTKYSGFWIYRRNNFMDKRINYSGWQSDKVIRLFKRDECKYQNKHVHAEIESKGEISILKHKLLHYTYKDLASYLKKADRYTTWGAFDRYHKFQKTGKKIGLAYLFFRPFGRFVRHYFWRLGILDGTHGFVVSALAAYNVFIRAVKIWRLQNGEKMEDPFKK</sequence>
<dbReference type="EMBL" id="CP139487">
    <property type="protein sequence ID" value="WPU65866.1"/>
    <property type="molecule type" value="Genomic_DNA"/>
</dbReference>
<dbReference type="Proteomes" id="UP001324634">
    <property type="component" value="Chromosome"/>
</dbReference>
<dbReference type="CDD" id="cd02511">
    <property type="entry name" value="Beta4Glucosyltransferase"/>
    <property type="match status" value="1"/>
</dbReference>
<dbReference type="PANTHER" id="PTHR43630:SF2">
    <property type="entry name" value="GLYCOSYLTRANSFERASE"/>
    <property type="match status" value="1"/>
</dbReference>
<dbReference type="EC" id="2.4.-.-" evidence="3"/>
<dbReference type="InterPro" id="IPR029044">
    <property type="entry name" value="Nucleotide-diphossugar_trans"/>
</dbReference>
<dbReference type="Pfam" id="PF00535">
    <property type="entry name" value="Glycos_transf_2"/>
    <property type="match status" value="1"/>
</dbReference>
<keyword evidence="3" id="KW-0808">Transferase</keyword>
<feature type="domain" description="Glycosyltransferase 2-like" evidence="2">
    <location>
        <begin position="6"/>
        <end position="124"/>
    </location>
</feature>
<dbReference type="GO" id="GO:0016757">
    <property type="term" value="F:glycosyltransferase activity"/>
    <property type="evidence" value="ECO:0007669"/>
    <property type="project" value="UniProtKB-KW"/>
</dbReference>
<organism evidence="3 4">
    <name type="scientific">Peredibacter starrii</name>
    <dbReference type="NCBI Taxonomy" id="28202"/>
    <lineage>
        <taxon>Bacteria</taxon>
        <taxon>Pseudomonadati</taxon>
        <taxon>Bdellovibrionota</taxon>
        <taxon>Bacteriovoracia</taxon>
        <taxon>Bacteriovoracales</taxon>
        <taxon>Bacteriovoracaceae</taxon>
        <taxon>Peredibacter</taxon>
    </lineage>
</organism>
<evidence type="ECO:0000256" key="1">
    <source>
        <dbReference type="ARBA" id="ARBA00038494"/>
    </source>
</evidence>
<dbReference type="AlphaFoldDB" id="A0AAX4HS35"/>
<evidence type="ECO:0000313" key="3">
    <source>
        <dbReference type="EMBL" id="WPU65866.1"/>
    </source>
</evidence>
<protein>
    <submittedName>
        <fullName evidence="3">Glycosyltransferase family 2 protein</fullName>
        <ecNumber evidence="3">2.4.-.-</ecNumber>
    </submittedName>
</protein>
<name>A0AAX4HS35_9BACT</name>
<dbReference type="RefSeq" id="WP_321397196.1">
    <property type="nucleotide sequence ID" value="NZ_CP139487.1"/>
</dbReference>
<dbReference type="Gene3D" id="3.90.550.10">
    <property type="entry name" value="Spore Coat Polysaccharide Biosynthesis Protein SpsA, Chain A"/>
    <property type="match status" value="1"/>
</dbReference>
<evidence type="ECO:0000313" key="4">
    <source>
        <dbReference type="Proteomes" id="UP001324634"/>
    </source>
</evidence>
<evidence type="ECO:0000259" key="2">
    <source>
        <dbReference type="Pfam" id="PF00535"/>
    </source>
</evidence>
<dbReference type="KEGG" id="psti:SOO65_03820"/>
<reference evidence="3 4" key="1">
    <citation type="submission" date="2023-11" db="EMBL/GenBank/DDBJ databases">
        <title>Peredibacter starrii A3.12.</title>
        <authorList>
            <person name="Mitchell R.J."/>
        </authorList>
    </citation>
    <scope>NUCLEOTIDE SEQUENCE [LARGE SCALE GENOMIC DNA]</scope>
    <source>
        <strain evidence="3 4">A3.12</strain>
    </source>
</reference>
<gene>
    <name evidence="3" type="ORF">SOO65_03820</name>
</gene>
<dbReference type="PANTHER" id="PTHR43630">
    <property type="entry name" value="POLY-BETA-1,6-N-ACETYL-D-GLUCOSAMINE SYNTHASE"/>
    <property type="match status" value="1"/>
</dbReference>
<keyword evidence="4" id="KW-1185">Reference proteome</keyword>
<accession>A0AAX4HS35</accession>
<keyword evidence="3" id="KW-0328">Glycosyltransferase</keyword>
<proteinExistence type="inferred from homology"/>
<dbReference type="SUPFAM" id="SSF53448">
    <property type="entry name" value="Nucleotide-diphospho-sugar transferases"/>
    <property type="match status" value="1"/>
</dbReference>